<protein>
    <recommendedName>
        <fullName evidence="6">Lipase domain-containing protein</fullName>
    </recommendedName>
</protein>
<dbReference type="InterPro" id="IPR013818">
    <property type="entry name" value="Lipase"/>
</dbReference>
<comment type="similarity">
    <text evidence="2 4">Belongs to the AB hydrolase superfamily. Lipase family.</text>
</comment>
<dbReference type="CDD" id="cd00707">
    <property type="entry name" value="Pancreat_lipase_like"/>
    <property type="match status" value="1"/>
</dbReference>
<evidence type="ECO:0000313" key="8">
    <source>
        <dbReference type="Proteomes" id="UP001487740"/>
    </source>
</evidence>
<name>A0AAW0TTN0_SCYPA</name>
<dbReference type="Gene3D" id="3.40.50.1820">
    <property type="entry name" value="alpha/beta hydrolase"/>
    <property type="match status" value="1"/>
</dbReference>
<comment type="caution">
    <text evidence="7">The sequence shown here is derived from an EMBL/GenBank/DDBJ whole genome shotgun (WGS) entry which is preliminary data.</text>
</comment>
<dbReference type="Proteomes" id="UP001487740">
    <property type="component" value="Unassembled WGS sequence"/>
</dbReference>
<dbReference type="PANTHER" id="PTHR11610">
    <property type="entry name" value="LIPASE"/>
    <property type="match status" value="1"/>
</dbReference>
<feature type="domain" description="Lipase" evidence="6">
    <location>
        <begin position="166"/>
        <end position="502"/>
    </location>
</feature>
<dbReference type="InterPro" id="IPR033906">
    <property type="entry name" value="Lipase_N"/>
</dbReference>
<organism evidence="7 8">
    <name type="scientific">Scylla paramamosain</name>
    <name type="common">Mud crab</name>
    <dbReference type="NCBI Taxonomy" id="85552"/>
    <lineage>
        <taxon>Eukaryota</taxon>
        <taxon>Metazoa</taxon>
        <taxon>Ecdysozoa</taxon>
        <taxon>Arthropoda</taxon>
        <taxon>Crustacea</taxon>
        <taxon>Multicrustacea</taxon>
        <taxon>Malacostraca</taxon>
        <taxon>Eumalacostraca</taxon>
        <taxon>Eucarida</taxon>
        <taxon>Decapoda</taxon>
        <taxon>Pleocyemata</taxon>
        <taxon>Brachyura</taxon>
        <taxon>Eubrachyura</taxon>
        <taxon>Portunoidea</taxon>
        <taxon>Portunidae</taxon>
        <taxon>Portuninae</taxon>
        <taxon>Scylla</taxon>
    </lineage>
</organism>
<dbReference type="FunFam" id="3.40.50.1820:FF:000033">
    <property type="entry name" value="Pancreatic triacylglycerol lipase"/>
    <property type="match status" value="1"/>
</dbReference>
<sequence>MSRRGEGDEGENWGERKEGKGGEGEHVARAGGSVVRCVAGREEDQIRHSRPLRHPHHLLKATRANLHQEPSHLHAGRSGGMVSPWRMATVAAVVVVMAATVAAAVEESGVVEAPSFLSGMMSGLSTLPVIGNVLRASVHPLYQPLVSPLQPAPITREDAAGEDGERCFGELGCLSLPDTFFHPVHRPINLPPYRREQVGVVFTVHAREDLQGTPVPALLVEAVLNTSFTPQRPTKFIIHGFLDHTGVTWMLDMVRALLAAQDLNVVTVDWSGGSQALYSQATTNTRLVGLEVAHFIHFLKDKLGLDPGDVHIIGHSLGSHTAGYAGERVAGLGRITGLDPAEPFFQFMPPSVRLDPSDALFVDVIHSDADSIFNLGAGFGLRQPVGHLDFYPNDGRGQPGCDSLARVPLTALTDGVNLLEGLDAAQKEFIACHHNRAAKLFTDSILSPCPYTAFQCTSYSHYLKGECVSCGQDGSRCARLGLHADRWRGDNLTQVEMYLSTGPGPHYCLYHYLLTVEVADPEGVGGSAHGRLRVSVITEDGEIKDFDLSKERSLVLRRGQSYTFFLEHPRDLSTATEALVHWSYEADIFNPLSYCVIFCDTSLAITRLTLASVDVR</sequence>
<evidence type="ECO:0000256" key="2">
    <source>
        <dbReference type="ARBA" id="ARBA00010701"/>
    </source>
</evidence>
<accession>A0AAW0TTN0</accession>
<gene>
    <name evidence="7" type="ORF">O3P69_010384</name>
</gene>
<reference evidence="7 8" key="1">
    <citation type="submission" date="2023-03" db="EMBL/GenBank/DDBJ databases">
        <title>High-quality genome of Scylla paramamosain provides insights in environmental adaptation.</title>
        <authorList>
            <person name="Zhang L."/>
        </authorList>
    </citation>
    <scope>NUCLEOTIDE SEQUENCE [LARGE SCALE GENOMIC DNA]</scope>
    <source>
        <strain evidence="7">LZ_2023a</strain>
        <tissue evidence="7">Muscle</tissue>
    </source>
</reference>
<dbReference type="GO" id="GO:0005615">
    <property type="term" value="C:extracellular space"/>
    <property type="evidence" value="ECO:0007669"/>
    <property type="project" value="TreeGrafter"/>
</dbReference>
<evidence type="ECO:0000256" key="1">
    <source>
        <dbReference type="ARBA" id="ARBA00004613"/>
    </source>
</evidence>
<dbReference type="GO" id="GO:0016042">
    <property type="term" value="P:lipid catabolic process"/>
    <property type="evidence" value="ECO:0007669"/>
    <property type="project" value="TreeGrafter"/>
</dbReference>
<evidence type="ECO:0000256" key="5">
    <source>
        <dbReference type="SAM" id="MobiDB-lite"/>
    </source>
</evidence>
<dbReference type="Pfam" id="PF00151">
    <property type="entry name" value="Lipase"/>
    <property type="match status" value="1"/>
</dbReference>
<evidence type="ECO:0000313" key="7">
    <source>
        <dbReference type="EMBL" id="KAK8390641.1"/>
    </source>
</evidence>
<dbReference type="GO" id="GO:0016298">
    <property type="term" value="F:lipase activity"/>
    <property type="evidence" value="ECO:0007669"/>
    <property type="project" value="InterPro"/>
</dbReference>
<keyword evidence="3" id="KW-0964">Secreted</keyword>
<feature type="region of interest" description="Disordered" evidence="5">
    <location>
        <begin position="1"/>
        <end position="32"/>
    </location>
</feature>
<keyword evidence="8" id="KW-1185">Reference proteome</keyword>
<proteinExistence type="inferred from homology"/>
<dbReference type="PANTHER" id="PTHR11610:SF173">
    <property type="entry name" value="LIPASE DOMAIN-CONTAINING PROTEIN-RELATED"/>
    <property type="match status" value="1"/>
</dbReference>
<evidence type="ECO:0000256" key="4">
    <source>
        <dbReference type="RuleBase" id="RU004262"/>
    </source>
</evidence>
<dbReference type="AlphaFoldDB" id="A0AAW0TTN0"/>
<evidence type="ECO:0000259" key="6">
    <source>
        <dbReference type="Pfam" id="PF00151"/>
    </source>
</evidence>
<dbReference type="InterPro" id="IPR029058">
    <property type="entry name" value="AB_hydrolase_fold"/>
</dbReference>
<comment type="subcellular location">
    <subcellularLocation>
        <location evidence="1">Secreted</location>
    </subcellularLocation>
</comment>
<feature type="compositionally biased region" description="Basic and acidic residues" evidence="5">
    <location>
        <begin position="1"/>
        <end position="28"/>
    </location>
</feature>
<evidence type="ECO:0000256" key="3">
    <source>
        <dbReference type="ARBA" id="ARBA00022525"/>
    </source>
</evidence>
<dbReference type="PRINTS" id="PR00821">
    <property type="entry name" value="TAGLIPASE"/>
</dbReference>
<dbReference type="InterPro" id="IPR000734">
    <property type="entry name" value="TAG_lipase"/>
</dbReference>
<dbReference type="EMBL" id="JARAKH010000025">
    <property type="protein sequence ID" value="KAK8390641.1"/>
    <property type="molecule type" value="Genomic_DNA"/>
</dbReference>
<dbReference type="SUPFAM" id="SSF53474">
    <property type="entry name" value="alpha/beta-Hydrolases"/>
    <property type="match status" value="1"/>
</dbReference>